<dbReference type="Gene3D" id="3.40.50.1820">
    <property type="entry name" value="alpha/beta hydrolase"/>
    <property type="match status" value="1"/>
</dbReference>
<name>A0ABV6RGT0_9MICO</name>
<protein>
    <submittedName>
        <fullName evidence="5">Alpha/beta fold hydrolase</fullName>
    </submittedName>
</protein>
<evidence type="ECO:0000256" key="2">
    <source>
        <dbReference type="ARBA" id="ARBA00022801"/>
    </source>
</evidence>
<dbReference type="PANTHER" id="PTHR42776">
    <property type="entry name" value="SERINE PEPTIDASE S9 FAMILY MEMBER"/>
    <property type="match status" value="1"/>
</dbReference>
<evidence type="ECO:0000313" key="6">
    <source>
        <dbReference type="Proteomes" id="UP001589793"/>
    </source>
</evidence>
<feature type="region of interest" description="Disordered" evidence="3">
    <location>
        <begin position="401"/>
        <end position="437"/>
    </location>
</feature>
<dbReference type="Pfam" id="PF00326">
    <property type="entry name" value="Peptidase_S9"/>
    <property type="match status" value="1"/>
</dbReference>
<proteinExistence type="predicted"/>
<evidence type="ECO:0000313" key="5">
    <source>
        <dbReference type="EMBL" id="MFC0676200.1"/>
    </source>
</evidence>
<dbReference type="InterPro" id="IPR029058">
    <property type="entry name" value="AB_hydrolase_fold"/>
</dbReference>
<reference evidence="5 6" key="1">
    <citation type="submission" date="2024-09" db="EMBL/GenBank/DDBJ databases">
        <authorList>
            <person name="Sun Q."/>
            <person name="Mori K."/>
        </authorList>
    </citation>
    <scope>NUCLEOTIDE SEQUENCE [LARGE SCALE GENOMIC DNA]</scope>
    <source>
        <strain evidence="5 6">CICC 10874</strain>
    </source>
</reference>
<dbReference type="PANTHER" id="PTHR42776:SF13">
    <property type="entry name" value="DIPEPTIDYL-PEPTIDASE 5"/>
    <property type="match status" value="1"/>
</dbReference>
<dbReference type="Proteomes" id="UP001589793">
    <property type="component" value="Unassembled WGS sequence"/>
</dbReference>
<dbReference type="InterPro" id="IPR001375">
    <property type="entry name" value="Peptidase_S9_cat"/>
</dbReference>
<sequence length="714" mass="75883">MSLPDTSASGPMPSSTSAPAVAREEGFTDFTDIDGFLRIPRIVSLAAGPEGRIVAAISQADEHGARMVSTLYELDPEGQAPARRLTASEKGESSPRFRADGTLLFTSARPDPESGAEADAPALWCLPERGEARVLAQAAGGLGILQVADDGSVLAATSVLPGQDLAGDAEARTARKDARRTSIWHTGMPIRAWDHEVDDESPRLVLISPDGELTDLAEDAGTLGLRGADADLSADATTIVTTWSERIPGGGTRTSIHRIDAASRERTVLLAGDDQSEYAGPVLSPDASRLAVLRCTPSSPTSTSLSFLEIHDLVTGTGPVTAQLGDLTPGEYLWTRTGELLVAGDLHSSGAILAVDPIDGTARIVAEDGVFSSLAPRPDGSLAVLRSDIATPARPVLLDSRVVSPGTAADGSGSGAEPTGGTAAPPRELPAPGTVTELPGTLERVSTQVGDVEVGGWLCLPRDASAARPVPVMLWIHGGPHGSYNAWSWRWCPWLAVARGYAVLMPDPAMSTGYGHAGLNRGWPRRPDVVYAECEALLDLALERDDLDGTRTALLGASFGGFMANWIAGRTDRFDAIVTHAGLWALPQQHRTTDAAAGKMRVHGHEEDESGPAQWYRDFSPHRAIARVRTPMLVTHGNRDYRVPISEALRLWWDLVSTWDGDPAGMPHRFLQLTSENHWVLTPSNALVWNRAVLAFCDQHVLGAEPIPDVLPWG</sequence>
<dbReference type="GO" id="GO:0016787">
    <property type="term" value="F:hydrolase activity"/>
    <property type="evidence" value="ECO:0007669"/>
    <property type="project" value="UniProtKB-KW"/>
</dbReference>
<keyword evidence="6" id="KW-1185">Reference proteome</keyword>
<dbReference type="SUPFAM" id="SSF82171">
    <property type="entry name" value="DPP6 N-terminal domain-like"/>
    <property type="match status" value="1"/>
</dbReference>
<feature type="region of interest" description="Disordered" evidence="3">
    <location>
        <begin position="77"/>
        <end position="97"/>
    </location>
</feature>
<dbReference type="RefSeq" id="WP_376983252.1">
    <property type="nucleotide sequence ID" value="NZ_JBHLSV010000048.1"/>
</dbReference>
<accession>A0ABV6RGT0</accession>
<feature type="compositionally biased region" description="Basic and acidic residues" evidence="3">
    <location>
        <begin position="86"/>
        <end position="97"/>
    </location>
</feature>
<feature type="compositionally biased region" description="Polar residues" evidence="3">
    <location>
        <begin position="1"/>
        <end position="18"/>
    </location>
</feature>
<gene>
    <name evidence="5" type="ORF">ACFFF6_19820</name>
</gene>
<organism evidence="5 6">
    <name type="scientific">Brachybacterium hainanense</name>
    <dbReference type="NCBI Taxonomy" id="1541174"/>
    <lineage>
        <taxon>Bacteria</taxon>
        <taxon>Bacillati</taxon>
        <taxon>Actinomycetota</taxon>
        <taxon>Actinomycetes</taxon>
        <taxon>Micrococcales</taxon>
        <taxon>Dermabacteraceae</taxon>
        <taxon>Brachybacterium</taxon>
    </lineage>
</organism>
<keyword evidence="2 5" id="KW-0378">Hydrolase</keyword>
<comment type="caution">
    <text evidence="5">The sequence shown here is derived from an EMBL/GenBank/DDBJ whole genome shotgun (WGS) entry which is preliminary data.</text>
</comment>
<dbReference type="SUPFAM" id="SSF53474">
    <property type="entry name" value="alpha/beta-Hydrolases"/>
    <property type="match status" value="1"/>
</dbReference>
<feature type="domain" description="Peptidase S9 prolyl oligopeptidase catalytic" evidence="4">
    <location>
        <begin position="488"/>
        <end position="701"/>
    </location>
</feature>
<feature type="region of interest" description="Disordered" evidence="3">
    <location>
        <begin position="1"/>
        <end position="23"/>
    </location>
</feature>
<evidence type="ECO:0000256" key="1">
    <source>
        <dbReference type="ARBA" id="ARBA00022729"/>
    </source>
</evidence>
<evidence type="ECO:0000256" key="3">
    <source>
        <dbReference type="SAM" id="MobiDB-lite"/>
    </source>
</evidence>
<dbReference type="EMBL" id="JBHLSV010000048">
    <property type="protein sequence ID" value="MFC0676200.1"/>
    <property type="molecule type" value="Genomic_DNA"/>
</dbReference>
<keyword evidence="1" id="KW-0732">Signal</keyword>
<evidence type="ECO:0000259" key="4">
    <source>
        <dbReference type="Pfam" id="PF00326"/>
    </source>
</evidence>